<dbReference type="PRINTS" id="PR00237">
    <property type="entry name" value="GPCRRHODOPSN"/>
</dbReference>
<evidence type="ECO:0000256" key="6">
    <source>
        <dbReference type="ARBA" id="ARBA00023040"/>
    </source>
</evidence>
<keyword evidence="7 18" id="KW-0472">Membrane</keyword>
<feature type="transmembrane region" description="Helical" evidence="18">
    <location>
        <begin position="372"/>
        <end position="391"/>
    </location>
</feature>
<keyword evidence="8" id="KW-1015">Disulfide bond</keyword>
<sequence>MCESWEDSRTNIQEEEKAIPVFLPGGGDRLETVRWQCVVGSPSSPGGHDQLAGLYQLPDAGERPQTSRDLAMSLDRAPSSSLAQVGTLSQEMVSGAWMENASLSYEYGDYGEIPDVPVDCADGTCTSIDPLHAAPLLLYAAVFLVGMPGNAMVAWVTWKEARQRAGATWFLHLAMADLLCCLSLPILAVSVAHGGRWLYGAVGCRTLPSVILLSMYTSVLLLAGLSADLCLLALRPTWWGAAQRACRVRVACGAAWTLALLLTVPSAIYRRLHQEHFPRRLECVVDYGGSTVAENSVTAIRFIFGFLGPLVIVAGCHGALLCRAARHRWPLGIAVVVGFFICWAPYHALGLVLTMAAPHSTLLAGALRAEPLVVGLALAHSCLNPMLFLYCGRTQLRQSLPAACRWALKESQSKDESVVSKKSTSHDFVSDVEV</sequence>
<dbReference type="GO" id="GO:0004875">
    <property type="term" value="F:complement receptor activity"/>
    <property type="evidence" value="ECO:0007669"/>
    <property type="project" value="InterPro"/>
</dbReference>
<evidence type="ECO:0000256" key="14">
    <source>
        <dbReference type="ARBA" id="ARBA00062102"/>
    </source>
</evidence>
<dbReference type="PANTHER" id="PTHR24225">
    <property type="entry name" value="CHEMOTACTIC RECEPTOR"/>
    <property type="match status" value="1"/>
</dbReference>
<keyword evidence="10" id="KW-0325">Glycoprotein</keyword>
<dbReference type="GO" id="GO:0004930">
    <property type="term" value="F:G protein-coupled receptor activity"/>
    <property type="evidence" value="ECO:0007669"/>
    <property type="project" value="UniProtKB-KW"/>
</dbReference>
<dbReference type="InterPro" id="IPR000276">
    <property type="entry name" value="GPCR_Rhodpsn"/>
</dbReference>
<evidence type="ECO:0000256" key="4">
    <source>
        <dbReference type="ARBA" id="ARBA00022692"/>
    </source>
</evidence>
<feature type="domain" description="G-protein coupled receptors family 1 profile" evidence="19">
    <location>
        <begin position="149"/>
        <end position="388"/>
    </location>
</feature>
<dbReference type="PANTHER" id="PTHR24225:SF1">
    <property type="entry name" value="C5A ANAPHYLATOXIN CHEMOTACTIC RECEPTOR 2"/>
    <property type="match status" value="1"/>
</dbReference>
<evidence type="ECO:0000256" key="3">
    <source>
        <dbReference type="ARBA" id="ARBA00022553"/>
    </source>
</evidence>
<keyword evidence="3" id="KW-0597">Phosphoprotein</keyword>
<evidence type="ECO:0000256" key="5">
    <source>
        <dbReference type="ARBA" id="ARBA00022989"/>
    </source>
</evidence>
<dbReference type="Gene3D" id="1.20.1070.10">
    <property type="entry name" value="Rhodopsin 7-helix transmembrane proteins"/>
    <property type="match status" value="1"/>
</dbReference>
<dbReference type="KEGG" id="ssc:100515612"/>
<dbReference type="AlphaFoldDB" id="A0A8D1WQF9"/>
<evidence type="ECO:0000256" key="2">
    <source>
        <dbReference type="ARBA" id="ARBA00022475"/>
    </source>
</evidence>
<dbReference type="InterPro" id="IPR017452">
    <property type="entry name" value="GPCR_Rhodpsn_7TM"/>
</dbReference>
<dbReference type="OrthoDB" id="9835842at2759"/>
<dbReference type="InterPro" id="IPR002234">
    <property type="entry name" value="Anphylx_rcpt_C3a/C5a1-2"/>
</dbReference>
<keyword evidence="11" id="KW-0807">Transducer</keyword>
<evidence type="ECO:0000256" key="10">
    <source>
        <dbReference type="ARBA" id="ARBA00023180"/>
    </source>
</evidence>
<accession>A0A8D1WQF9</accession>
<evidence type="ECO:0000256" key="12">
    <source>
        <dbReference type="ARBA" id="ARBA00025736"/>
    </source>
</evidence>
<organism evidence="20 21">
    <name type="scientific">Sus scrofa</name>
    <name type="common">Pig</name>
    <dbReference type="NCBI Taxonomy" id="9823"/>
    <lineage>
        <taxon>Eukaryota</taxon>
        <taxon>Metazoa</taxon>
        <taxon>Chordata</taxon>
        <taxon>Craniata</taxon>
        <taxon>Vertebrata</taxon>
        <taxon>Euteleostomi</taxon>
        <taxon>Mammalia</taxon>
        <taxon>Eutheria</taxon>
        <taxon>Laurasiatheria</taxon>
        <taxon>Artiodactyla</taxon>
        <taxon>Suina</taxon>
        <taxon>Suidae</taxon>
        <taxon>Sus</taxon>
    </lineage>
</organism>
<comment type="function">
    <text evidence="13">Receptor for the chemotactic and inflammatory C3a, C4a and C5a anaphylatoxin peptides and also for their dearginated forms ASP/C3adesArg, C4adesArg and C5adesArg respectively. Couples weakly to G(i)-mediated signaling pathways.</text>
</comment>
<dbReference type="InterPro" id="IPR000826">
    <property type="entry name" value="Formyl_rcpt-rel"/>
</dbReference>
<evidence type="ECO:0000313" key="21">
    <source>
        <dbReference type="Proteomes" id="UP000694723"/>
    </source>
</evidence>
<feature type="transmembrane region" description="Helical" evidence="18">
    <location>
        <begin position="299"/>
        <end position="322"/>
    </location>
</feature>
<dbReference type="GO" id="GO:0006935">
    <property type="term" value="P:chemotaxis"/>
    <property type="evidence" value="ECO:0007669"/>
    <property type="project" value="InterPro"/>
</dbReference>
<dbReference type="GO" id="GO:0005886">
    <property type="term" value="C:plasma membrane"/>
    <property type="evidence" value="ECO:0007669"/>
    <property type="project" value="UniProtKB-SubCell"/>
</dbReference>
<feature type="transmembrane region" description="Helical" evidence="18">
    <location>
        <begin position="211"/>
        <end position="234"/>
    </location>
</feature>
<gene>
    <name evidence="20" type="primary">C5AR2</name>
</gene>
<comment type="subcellular location">
    <subcellularLocation>
        <location evidence="1">Cell membrane</location>
        <topology evidence="1">Multi-pass membrane protein</topology>
    </subcellularLocation>
</comment>
<evidence type="ECO:0000313" key="20">
    <source>
        <dbReference type="Ensembl" id="ENSSSCP00060042230.1"/>
    </source>
</evidence>
<dbReference type="Ensembl" id="ENSSSCT00060097429.1">
    <property type="protein sequence ID" value="ENSSSCP00060042230.1"/>
    <property type="gene ID" value="ENSSSCG00060071324.1"/>
</dbReference>
<evidence type="ECO:0000256" key="17">
    <source>
        <dbReference type="ARBA" id="ARBA00083911"/>
    </source>
</evidence>
<feature type="transmembrane region" description="Helical" evidence="18">
    <location>
        <begin position="170"/>
        <end position="191"/>
    </location>
</feature>
<feature type="transmembrane region" description="Helical" evidence="18">
    <location>
        <begin position="246"/>
        <end position="269"/>
    </location>
</feature>
<keyword evidence="6" id="KW-0297">G-protein coupled receptor</keyword>
<evidence type="ECO:0000256" key="13">
    <source>
        <dbReference type="ARBA" id="ARBA00053872"/>
    </source>
</evidence>
<dbReference type="PRINTS" id="PR00426">
    <property type="entry name" value="C5ANPHYLTXNR"/>
</dbReference>
<evidence type="ECO:0000256" key="18">
    <source>
        <dbReference type="SAM" id="Phobius"/>
    </source>
</evidence>
<evidence type="ECO:0000256" key="16">
    <source>
        <dbReference type="ARBA" id="ARBA00078355"/>
    </source>
</evidence>
<feature type="transmembrane region" description="Helical" evidence="18">
    <location>
        <begin position="136"/>
        <end position="158"/>
    </location>
</feature>
<comment type="similarity">
    <text evidence="12">Belongs to the chemokine-like receptor (CMKLR) family.</text>
</comment>
<evidence type="ECO:0000256" key="15">
    <source>
        <dbReference type="ARBA" id="ARBA00068514"/>
    </source>
</evidence>
<keyword evidence="4 18" id="KW-0812">Transmembrane</keyword>
<dbReference type="SUPFAM" id="SSF81321">
    <property type="entry name" value="Family A G protein-coupled receptor-like"/>
    <property type="match status" value="1"/>
</dbReference>
<evidence type="ECO:0000256" key="9">
    <source>
        <dbReference type="ARBA" id="ARBA00023170"/>
    </source>
</evidence>
<reference evidence="20" key="1">
    <citation type="submission" date="2025-05" db="UniProtKB">
        <authorList>
            <consortium name="Ensembl"/>
        </authorList>
    </citation>
    <scope>IDENTIFICATION</scope>
</reference>
<dbReference type="RefSeq" id="XP_003127293.3">
    <property type="nucleotide sequence ID" value="XM_003127245.4"/>
</dbReference>
<keyword evidence="5 18" id="KW-1133">Transmembrane helix</keyword>
<evidence type="ECO:0000256" key="11">
    <source>
        <dbReference type="ARBA" id="ARBA00023224"/>
    </source>
</evidence>
<evidence type="ECO:0000259" key="19">
    <source>
        <dbReference type="PROSITE" id="PS50262"/>
    </source>
</evidence>
<dbReference type="Ensembl" id="ENSSSCT00035075814.1">
    <property type="protein sequence ID" value="ENSSSCP00035030902.1"/>
    <property type="gene ID" value="ENSSSCG00035056746.1"/>
</dbReference>
<keyword evidence="2" id="KW-1003">Cell membrane</keyword>
<dbReference type="PROSITE" id="PS50262">
    <property type="entry name" value="G_PROTEIN_RECEP_F1_2"/>
    <property type="match status" value="1"/>
</dbReference>
<evidence type="ECO:0000256" key="1">
    <source>
        <dbReference type="ARBA" id="ARBA00004651"/>
    </source>
</evidence>
<feature type="transmembrane region" description="Helical" evidence="18">
    <location>
        <begin position="329"/>
        <end position="352"/>
    </location>
</feature>
<dbReference type="SMR" id="A0A8D1WQF9"/>
<dbReference type="CDD" id="cd15114">
    <property type="entry name" value="7tmA_C5aR"/>
    <property type="match status" value="1"/>
</dbReference>
<evidence type="ECO:0000256" key="7">
    <source>
        <dbReference type="ARBA" id="ARBA00023136"/>
    </source>
</evidence>
<dbReference type="Proteomes" id="UP000694723">
    <property type="component" value="Unplaced"/>
</dbReference>
<dbReference type="Pfam" id="PF00001">
    <property type="entry name" value="7tm_1"/>
    <property type="match status" value="1"/>
</dbReference>
<name>A0A8D1WQF9_PIG</name>
<dbReference type="GeneID" id="100515612"/>
<dbReference type="FunFam" id="1.20.1070.10:FF:000296">
    <property type="entry name" value="C5a anaphylatoxin chemotactic receptor 2"/>
    <property type="match status" value="1"/>
</dbReference>
<comment type="subunit">
    <text evidence="14">Interacts with C3 (the anaphylatoxin peptide C3a and the adipogenic hormone ASP); the interaction occurs with higher affinity for ASP, enhancing the phosphorylation and activation of GPR77, recruitment of ARRB2 to the cell surface and endocytosis of GRP77.</text>
</comment>
<keyword evidence="9" id="KW-0675">Receptor</keyword>
<evidence type="ECO:0000256" key="8">
    <source>
        <dbReference type="ARBA" id="ARBA00023157"/>
    </source>
</evidence>
<protein>
    <recommendedName>
        <fullName evidence="15">C5a anaphylatoxin chemotactic receptor 2</fullName>
    </recommendedName>
    <alternativeName>
        <fullName evidence="16">Complement component 5a receptor 2</fullName>
    </alternativeName>
    <alternativeName>
        <fullName evidence="17">G-protein coupled receptor 77</fullName>
    </alternativeName>
</protein>
<dbReference type="Proteomes" id="UP000694720">
    <property type="component" value="Unplaced"/>
</dbReference>
<dbReference type="CTD" id="27202"/>
<proteinExistence type="inferred from homology"/>